<sequence length="55" mass="5986">MVGDGWIGAKTLVHTHTRTHHPASIPELAASLAPFFLLEHGITCWCAIQVGSRHL</sequence>
<reference evidence="1" key="1">
    <citation type="submission" date="2021-05" db="EMBL/GenBank/DDBJ databases">
        <title>Comparative genomics of three Colletotrichum scovillei strains and genetic complementation revealed genes involved fungal growth and virulence on chili pepper.</title>
        <authorList>
            <person name="Hsieh D.-K."/>
            <person name="Chuang S.-C."/>
            <person name="Chen C.-Y."/>
            <person name="Chao Y.-T."/>
            <person name="Lu M.-Y.J."/>
            <person name="Lee M.-H."/>
            <person name="Shih M.-C."/>
        </authorList>
    </citation>
    <scope>NUCLEOTIDE SEQUENCE</scope>
    <source>
        <strain evidence="1">Coll-153</strain>
    </source>
</reference>
<organism evidence="1 2">
    <name type="scientific">Colletotrichum scovillei</name>
    <dbReference type="NCBI Taxonomy" id="1209932"/>
    <lineage>
        <taxon>Eukaryota</taxon>
        <taxon>Fungi</taxon>
        <taxon>Dikarya</taxon>
        <taxon>Ascomycota</taxon>
        <taxon>Pezizomycotina</taxon>
        <taxon>Sordariomycetes</taxon>
        <taxon>Hypocreomycetidae</taxon>
        <taxon>Glomerellales</taxon>
        <taxon>Glomerellaceae</taxon>
        <taxon>Colletotrichum</taxon>
        <taxon>Colletotrichum acutatum species complex</taxon>
    </lineage>
</organism>
<evidence type="ECO:0000313" key="1">
    <source>
        <dbReference type="EMBL" id="KAG7058106.1"/>
    </source>
</evidence>
<accession>A0A9P7UM44</accession>
<protein>
    <submittedName>
        <fullName evidence="1">Uncharacterized protein</fullName>
    </submittedName>
</protein>
<dbReference type="EMBL" id="JAESDN010000001">
    <property type="protein sequence ID" value="KAG7058106.1"/>
    <property type="molecule type" value="Genomic_DNA"/>
</dbReference>
<gene>
    <name evidence="1" type="ORF">JMJ77_005484</name>
</gene>
<comment type="caution">
    <text evidence="1">The sequence shown here is derived from an EMBL/GenBank/DDBJ whole genome shotgun (WGS) entry which is preliminary data.</text>
</comment>
<proteinExistence type="predicted"/>
<evidence type="ECO:0000313" key="2">
    <source>
        <dbReference type="Proteomes" id="UP000699042"/>
    </source>
</evidence>
<name>A0A9P7UM44_9PEZI</name>
<dbReference type="Proteomes" id="UP000699042">
    <property type="component" value="Unassembled WGS sequence"/>
</dbReference>
<keyword evidence="2" id="KW-1185">Reference proteome</keyword>
<dbReference type="AlphaFoldDB" id="A0A9P7UM44"/>